<feature type="domain" description="DinB-like" evidence="1">
    <location>
        <begin position="30"/>
        <end position="165"/>
    </location>
</feature>
<dbReference type="EMBL" id="CP126114">
    <property type="protein sequence ID" value="WHY87291.1"/>
    <property type="molecule type" value="Genomic_DNA"/>
</dbReference>
<dbReference type="Gene3D" id="1.20.120.450">
    <property type="entry name" value="dinb family like domain"/>
    <property type="match status" value="1"/>
</dbReference>
<gene>
    <name evidence="2" type="ORF">QNH39_05390</name>
</gene>
<evidence type="ECO:0000313" key="3">
    <source>
        <dbReference type="Proteomes" id="UP001178288"/>
    </source>
</evidence>
<accession>A0AA95MTX1</accession>
<dbReference type="Pfam" id="PF12867">
    <property type="entry name" value="DinB_2"/>
    <property type="match status" value="1"/>
</dbReference>
<proteinExistence type="predicted"/>
<dbReference type="InterPro" id="IPR024775">
    <property type="entry name" value="DinB-like"/>
</dbReference>
<dbReference type="InterPro" id="IPR034660">
    <property type="entry name" value="DinB/YfiT-like"/>
</dbReference>
<organism evidence="2 3">
    <name type="scientific">Neobacillus novalis</name>
    <dbReference type="NCBI Taxonomy" id="220687"/>
    <lineage>
        <taxon>Bacteria</taxon>
        <taxon>Bacillati</taxon>
        <taxon>Bacillota</taxon>
        <taxon>Bacilli</taxon>
        <taxon>Bacillales</taxon>
        <taxon>Bacillaceae</taxon>
        <taxon>Neobacillus</taxon>
    </lineage>
</organism>
<dbReference type="RefSeq" id="WP_066083323.1">
    <property type="nucleotide sequence ID" value="NZ_CP126114.1"/>
</dbReference>
<dbReference type="AlphaFoldDB" id="A0AA95MTX1"/>
<evidence type="ECO:0000259" key="1">
    <source>
        <dbReference type="Pfam" id="PF12867"/>
    </source>
</evidence>
<dbReference type="Proteomes" id="UP001178288">
    <property type="component" value="Chromosome"/>
</dbReference>
<evidence type="ECO:0000313" key="2">
    <source>
        <dbReference type="EMBL" id="WHY87291.1"/>
    </source>
</evidence>
<name>A0AA95MTX1_9BACI</name>
<protein>
    <submittedName>
        <fullName evidence="2">DinB family protein</fullName>
    </submittedName>
</protein>
<dbReference type="SUPFAM" id="SSF109854">
    <property type="entry name" value="DinB/YfiT-like putative metalloenzymes"/>
    <property type="match status" value="1"/>
</dbReference>
<keyword evidence="3" id="KW-1185">Reference proteome</keyword>
<dbReference type="KEGG" id="nnv:QNH39_05390"/>
<reference evidence="2" key="1">
    <citation type="submission" date="2023-05" db="EMBL/GenBank/DDBJ databases">
        <title>Comparative genomics of Bacillaceae isolates and their secondary metabolite potential.</title>
        <authorList>
            <person name="Song L."/>
            <person name="Nielsen L.J."/>
            <person name="Mohite O."/>
            <person name="Xu X."/>
            <person name="Weber T."/>
            <person name="Kovacs A.T."/>
        </authorList>
    </citation>
    <scope>NUCLEOTIDE SEQUENCE</scope>
    <source>
        <strain evidence="2">XLM17</strain>
    </source>
</reference>
<sequence length="174" mass="19907">MLQRPLENEYPEYYVPYVKLVSDGDLLLILKENLAEMTALLEGLSEDNGHFRYAQGKWSIKEVLGHMADTERIMSYRLLRIGRGDQTPLAGFDENDFIAGSQFDYLPNKNILEDFAATRNATITLIMNMPEKAWAKKGIANETEITTRAIAYIIAGHAIHHLKIIHERYLPELK</sequence>